<sequence>MSSLIADPFSGSGPSGLGPLLTRGARAAALLAPDPARLERGPNTRIDLRFTAQNGYYAPHLILEGPLAAVAVPLLLGALAELPAGPDGRPRFGLDPRPLGFRSPAFPPSFEMGRDGPLFEVVGVSATSLPPTLVVNPRTARQGLFRTADFVLACLARDGDRGAPGTGPLSPEP</sequence>
<dbReference type="Proteomes" id="UP000244224">
    <property type="component" value="Unassembled WGS sequence"/>
</dbReference>
<evidence type="ECO:0000313" key="2">
    <source>
        <dbReference type="Proteomes" id="UP000244224"/>
    </source>
</evidence>
<dbReference type="EMBL" id="QBKP01000002">
    <property type="protein sequence ID" value="PTX52242.1"/>
    <property type="molecule type" value="Genomic_DNA"/>
</dbReference>
<dbReference type="AlphaFoldDB" id="A0A2T6B887"/>
<organism evidence="1 2">
    <name type="scientific">Gemmobacter caeni</name>
    <dbReference type="NCBI Taxonomy" id="589035"/>
    <lineage>
        <taxon>Bacteria</taxon>
        <taxon>Pseudomonadati</taxon>
        <taxon>Pseudomonadota</taxon>
        <taxon>Alphaproteobacteria</taxon>
        <taxon>Rhodobacterales</taxon>
        <taxon>Paracoccaceae</taxon>
        <taxon>Gemmobacter</taxon>
    </lineage>
</organism>
<proteinExistence type="predicted"/>
<comment type="caution">
    <text evidence="1">The sequence shown here is derived from an EMBL/GenBank/DDBJ whole genome shotgun (WGS) entry which is preliminary data.</text>
</comment>
<dbReference type="RefSeq" id="WP_108127519.1">
    <property type="nucleotide sequence ID" value="NZ_QBKP01000002.1"/>
</dbReference>
<gene>
    <name evidence="1" type="ORF">C8N34_10220</name>
</gene>
<accession>A0A2T6B887</accession>
<reference evidence="1 2" key="1">
    <citation type="submission" date="2018-04" db="EMBL/GenBank/DDBJ databases">
        <title>Genomic Encyclopedia of Archaeal and Bacterial Type Strains, Phase II (KMG-II): from individual species to whole genera.</title>
        <authorList>
            <person name="Goeker M."/>
        </authorList>
    </citation>
    <scope>NUCLEOTIDE SEQUENCE [LARGE SCALE GENOMIC DNA]</scope>
    <source>
        <strain evidence="1 2">DSM 21823</strain>
    </source>
</reference>
<keyword evidence="2" id="KW-1185">Reference proteome</keyword>
<protein>
    <submittedName>
        <fullName evidence="1">Uncharacterized protein</fullName>
    </submittedName>
</protein>
<evidence type="ECO:0000313" key="1">
    <source>
        <dbReference type="EMBL" id="PTX52242.1"/>
    </source>
</evidence>
<name>A0A2T6B887_9RHOB</name>